<keyword evidence="2" id="KW-1185">Reference proteome</keyword>
<reference evidence="1" key="2">
    <citation type="journal article" date="2020" name="Nat. Commun.">
        <title>Large-scale genome sequencing of mycorrhizal fungi provides insights into the early evolution of symbiotic traits.</title>
        <authorList>
            <person name="Miyauchi S."/>
            <person name="Kiss E."/>
            <person name="Kuo A."/>
            <person name="Drula E."/>
            <person name="Kohler A."/>
            <person name="Sanchez-Garcia M."/>
            <person name="Morin E."/>
            <person name="Andreopoulos B."/>
            <person name="Barry K.W."/>
            <person name="Bonito G."/>
            <person name="Buee M."/>
            <person name="Carver A."/>
            <person name="Chen C."/>
            <person name="Cichocki N."/>
            <person name="Clum A."/>
            <person name="Culley D."/>
            <person name="Crous P.W."/>
            <person name="Fauchery L."/>
            <person name="Girlanda M."/>
            <person name="Hayes R.D."/>
            <person name="Keri Z."/>
            <person name="LaButti K."/>
            <person name="Lipzen A."/>
            <person name="Lombard V."/>
            <person name="Magnuson J."/>
            <person name="Maillard F."/>
            <person name="Murat C."/>
            <person name="Nolan M."/>
            <person name="Ohm R.A."/>
            <person name="Pangilinan J."/>
            <person name="Pereira M.F."/>
            <person name="Perotto S."/>
            <person name="Peter M."/>
            <person name="Pfister S."/>
            <person name="Riley R."/>
            <person name="Sitrit Y."/>
            <person name="Stielow J.B."/>
            <person name="Szollosi G."/>
            <person name="Zifcakova L."/>
            <person name="Stursova M."/>
            <person name="Spatafora J.W."/>
            <person name="Tedersoo L."/>
            <person name="Vaario L.M."/>
            <person name="Yamada A."/>
            <person name="Yan M."/>
            <person name="Wang P."/>
            <person name="Xu J."/>
            <person name="Bruns T."/>
            <person name="Baldrian P."/>
            <person name="Vilgalys R."/>
            <person name="Dunand C."/>
            <person name="Henrissat B."/>
            <person name="Grigoriev I.V."/>
            <person name="Hibbett D."/>
            <person name="Nagy L.G."/>
            <person name="Martin F.M."/>
        </authorList>
    </citation>
    <scope>NUCLEOTIDE SEQUENCE</scope>
    <source>
        <strain evidence="1">P2</strain>
    </source>
</reference>
<protein>
    <submittedName>
        <fullName evidence="1">Uncharacterized protein</fullName>
    </submittedName>
</protein>
<dbReference type="EMBL" id="MU118022">
    <property type="protein sequence ID" value="KAF9648002.1"/>
    <property type="molecule type" value="Genomic_DNA"/>
</dbReference>
<evidence type="ECO:0000313" key="1">
    <source>
        <dbReference type="EMBL" id="KAF9648002.1"/>
    </source>
</evidence>
<dbReference type="Proteomes" id="UP000886501">
    <property type="component" value="Unassembled WGS sequence"/>
</dbReference>
<gene>
    <name evidence="1" type="ORF">BDM02DRAFT_3187530</name>
</gene>
<proteinExistence type="predicted"/>
<accession>A0ACB6ZEH7</accession>
<comment type="caution">
    <text evidence="1">The sequence shown here is derived from an EMBL/GenBank/DDBJ whole genome shotgun (WGS) entry which is preliminary data.</text>
</comment>
<organism evidence="1 2">
    <name type="scientific">Thelephora ganbajun</name>
    <name type="common">Ganba fungus</name>
    <dbReference type="NCBI Taxonomy" id="370292"/>
    <lineage>
        <taxon>Eukaryota</taxon>
        <taxon>Fungi</taxon>
        <taxon>Dikarya</taxon>
        <taxon>Basidiomycota</taxon>
        <taxon>Agaricomycotina</taxon>
        <taxon>Agaricomycetes</taxon>
        <taxon>Thelephorales</taxon>
        <taxon>Thelephoraceae</taxon>
        <taxon>Thelephora</taxon>
    </lineage>
</organism>
<name>A0ACB6ZEH7_THEGA</name>
<reference evidence="1" key="1">
    <citation type="submission" date="2019-10" db="EMBL/GenBank/DDBJ databases">
        <authorList>
            <consortium name="DOE Joint Genome Institute"/>
            <person name="Kuo A."/>
            <person name="Miyauchi S."/>
            <person name="Kiss E."/>
            <person name="Drula E."/>
            <person name="Kohler A."/>
            <person name="Sanchez-Garcia M."/>
            <person name="Andreopoulos B."/>
            <person name="Barry K.W."/>
            <person name="Bonito G."/>
            <person name="Buee M."/>
            <person name="Carver A."/>
            <person name="Chen C."/>
            <person name="Cichocki N."/>
            <person name="Clum A."/>
            <person name="Culley D."/>
            <person name="Crous P.W."/>
            <person name="Fauchery L."/>
            <person name="Girlanda M."/>
            <person name="Hayes R."/>
            <person name="Keri Z."/>
            <person name="Labutti K."/>
            <person name="Lipzen A."/>
            <person name="Lombard V."/>
            <person name="Magnuson J."/>
            <person name="Maillard F."/>
            <person name="Morin E."/>
            <person name="Murat C."/>
            <person name="Nolan M."/>
            <person name="Ohm R."/>
            <person name="Pangilinan J."/>
            <person name="Pereira M."/>
            <person name="Perotto S."/>
            <person name="Peter M."/>
            <person name="Riley R."/>
            <person name="Sitrit Y."/>
            <person name="Stielow B."/>
            <person name="Szollosi G."/>
            <person name="Zifcakova L."/>
            <person name="Stursova M."/>
            <person name="Spatafora J.W."/>
            <person name="Tedersoo L."/>
            <person name="Vaario L.-M."/>
            <person name="Yamada A."/>
            <person name="Yan M."/>
            <person name="Wang P."/>
            <person name="Xu J."/>
            <person name="Bruns T."/>
            <person name="Baldrian P."/>
            <person name="Vilgalys R."/>
            <person name="Henrissat B."/>
            <person name="Grigoriev I.V."/>
            <person name="Hibbett D."/>
            <person name="Nagy L.G."/>
            <person name="Martin F.M."/>
        </authorList>
    </citation>
    <scope>NUCLEOTIDE SEQUENCE</scope>
    <source>
        <strain evidence="1">P2</strain>
    </source>
</reference>
<evidence type="ECO:0000313" key="2">
    <source>
        <dbReference type="Proteomes" id="UP000886501"/>
    </source>
</evidence>
<sequence length="406" mass="46190">MVKAVLKKRKTKERSTPETHNTPPRWRILPPEIIHIIVELLKHDQNTLRACSLAAREFSHAALAHIGRHITVNHVSRIKQCTQLLTARSAFQHVCSLDLGVTSKSSNPEGYLEEQLTILEIFAQRQTLTCLWLSNMPFPSIKLGQRERIRGIVTTLGSTVNNLGLYWCRFPSYVDMISFIRAFPHCKSLYVRDCVATGENTSGDMFSGLLEYKISLDVLELTSASSDELILDVSSLIEDAALDVSQLSTLTCSVRSAEQAQCVAMATSASLIHHFQLACTVPGGFQAFFNPIAYKWSLESLTIGPMSHTTNYAFWQDAFQNFPNVPHLKEFIVIYYYPNANAFDMSCWVYFGTLLCRGDIFPRFMDVDIRTTIRSLSLSDSRQRYLIETLWPLMMRRHVTFWGRCE</sequence>